<evidence type="ECO:0000256" key="5">
    <source>
        <dbReference type="ARBA" id="ARBA00023136"/>
    </source>
</evidence>
<dbReference type="PROSITE" id="PS51257">
    <property type="entry name" value="PROKAR_LIPOPROTEIN"/>
    <property type="match status" value="1"/>
</dbReference>
<evidence type="ECO:0000313" key="12">
    <source>
        <dbReference type="Proteomes" id="UP000031641"/>
    </source>
</evidence>
<keyword evidence="5" id="KW-0472">Membrane</keyword>
<feature type="chain" id="PRO_5001720145" evidence="10">
    <location>
        <begin position="26"/>
        <end position="363"/>
    </location>
</feature>
<feature type="compositionally biased region" description="Basic and acidic residues" evidence="9">
    <location>
        <begin position="199"/>
        <end position="209"/>
    </location>
</feature>
<protein>
    <submittedName>
        <fullName evidence="11">Uncharacterized protein</fullName>
    </submittedName>
</protein>
<evidence type="ECO:0000256" key="10">
    <source>
        <dbReference type="SAM" id="SignalP"/>
    </source>
</evidence>
<feature type="coiled-coil region" evidence="8">
    <location>
        <begin position="229"/>
        <end position="301"/>
    </location>
</feature>
<evidence type="ECO:0000256" key="8">
    <source>
        <dbReference type="SAM" id="Coils"/>
    </source>
</evidence>
<proteinExistence type="predicted"/>
<evidence type="ECO:0000256" key="1">
    <source>
        <dbReference type="ARBA" id="ARBA00004193"/>
    </source>
</evidence>
<dbReference type="InterPro" id="IPR049890">
    <property type="entry name" value="VlpA-F-like_signal"/>
</dbReference>
<dbReference type="HOGENOM" id="CLU_762504_0_0_14"/>
<sequence>MKKISRFLLTFGFLAPLTTLPIISAACDNKKEETPKENEELNIPQKPTISEQKTNEAKNLYESVQNSANSFSENDLKDPQYSEIKKTFDEEVAKAKKILEEAQTEENYTKAKEAIEAAKAKAEKAVEEAKKQEKTKEPTSPETTKPSESEKKEKDQSPDGTSPTAPEKTPEDKKQVEEDKQKKEDEPTTKDNGQSQDTEVSKKNEELNKVKTNITSLITKTREQRNGDYEILIKMLEEALEQSKKLIEKEQNLENLQKSIEILTAAEKDFNNKKTKIDNDIKDLESKFNNLHSQIQELIQNNKANKKYDKWENKFQQITNPIPSTGATKKDFEDVIRKLEEFQEEITKENSQNGTMSGTETTK</sequence>
<name>A0A077LB17_9BACT</name>
<evidence type="ECO:0000256" key="2">
    <source>
        <dbReference type="ARBA" id="ARBA00022475"/>
    </source>
</evidence>
<feature type="compositionally biased region" description="Basic and acidic residues" evidence="9">
    <location>
        <begin position="116"/>
        <end position="157"/>
    </location>
</feature>
<keyword evidence="3 10" id="KW-0732">Signal</keyword>
<evidence type="ECO:0000256" key="3">
    <source>
        <dbReference type="ARBA" id="ARBA00022729"/>
    </source>
</evidence>
<comment type="subcellular location">
    <subcellularLocation>
        <location evidence="1">Cell membrane</location>
        <topology evidence="1">Lipid-anchor</topology>
    </subcellularLocation>
</comment>
<accession>A0A077LB17</accession>
<keyword evidence="4" id="KW-0677">Repeat</keyword>
<feature type="region of interest" description="Disordered" evidence="9">
    <location>
        <begin position="31"/>
        <end position="54"/>
    </location>
</feature>
<evidence type="ECO:0000313" key="11">
    <source>
        <dbReference type="EMBL" id="BAP39384.1"/>
    </source>
</evidence>
<evidence type="ECO:0000256" key="9">
    <source>
        <dbReference type="SAM" id="MobiDB-lite"/>
    </source>
</evidence>
<evidence type="ECO:0000256" key="4">
    <source>
        <dbReference type="ARBA" id="ARBA00022737"/>
    </source>
</evidence>
<feature type="region of interest" description="Disordered" evidence="9">
    <location>
        <begin position="116"/>
        <end position="212"/>
    </location>
</feature>
<keyword evidence="7" id="KW-0449">Lipoprotein</keyword>
<keyword evidence="8" id="KW-0175">Coiled coil</keyword>
<dbReference type="KEGG" id="mcan:MCAN360_0106"/>
<feature type="compositionally biased region" description="Polar residues" evidence="9">
    <location>
        <begin position="349"/>
        <end position="363"/>
    </location>
</feature>
<dbReference type="GO" id="GO:0005886">
    <property type="term" value="C:plasma membrane"/>
    <property type="evidence" value="ECO:0007669"/>
    <property type="project" value="UniProtKB-SubCell"/>
</dbReference>
<keyword evidence="12" id="KW-1185">Reference proteome</keyword>
<feature type="compositionally biased region" description="Basic and acidic residues" evidence="9">
    <location>
        <begin position="168"/>
        <end position="189"/>
    </location>
</feature>
<dbReference type="AlphaFoldDB" id="A0A077LB17"/>
<feature type="region of interest" description="Disordered" evidence="9">
    <location>
        <begin position="343"/>
        <end position="363"/>
    </location>
</feature>
<keyword evidence="6" id="KW-0564">Palmitate</keyword>
<evidence type="ECO:0000256" key="7">
    <source>
        <dbReference type="ARBA" id="ARBA00023288"/>
    </source>
</evidence>
<dbReference type="NCBIfam" id="NF033817">
    <property type="entry name" value="Mplas_variab_LP"/>
    <property type="match status" value="1"/>
</dbReference>
<gene>
    <name evidence="11" type="ORF">MCAN360_0106</name>
</gene>
<keyword evidence="2" id="KW-1003">Cell membrane</keyword>
<reference evidence="12" key="1">
    <citation type="journal article" date="2014" name="Genome Announc.">
        <title>Complete Genome Sequence of Mycoplasma canadense Strain HAZ 360_1 from Bovine Mastitic Milk in Japan.</title>
        <authorList>
            <person name="Hata E."/>
        </authorList>
    </citation>
    <scope>NUCLEOTIDE SEQUENCE [LARGE SCALE GENOMIC DNA]</scope>
    <source>
        <strain evidence="12">HAZ360_1</strain>
    </source>
</reference>
<feature type="signal peptide" evidence="10">
    <location>
        <begin position="1"/>
        <end position="25"/>
    </location>
</feature>
<dbReference type="EMBL" id="AP014631">
    <property type="protein sequence ID" value="BAP39384.1"/>
    <property type="molecule type" value="Genomic_DNA"/>
</dbReference>
<dbReference type="RefSeq" id="WP_045433251.1">
    <property type="nucleotide sequence ID" value="NZ_AP014631.1"/>
</dbReference>
<dbReference type="Proteomes" id="UP000031641">
    <property type="component" value="Chromosome"/>
</dbReference>
<organism evidence="11 12">
    <name type="scientific">Metamycoplasma canadense</name>
    <dbReference type="NCBI Taxonomy" id="29554"/>
    <lineage>
        <taxon>Bacteria</taxon>
        <taxon>Bacillati</taxon>
        <taxon>Mycoplasmatota</taxon>
        <taxon>Mycoplasmoidales</taxon>
        <taxon>Metamycoplasmataceae</taxon>
        <taxon>Metamycoplasma</taxon>
    </lineage>
</organism>
<evidence type="ECO:0000256" key="6">
    <source>
        <dbReference type="ARBA" id="ARBA00023139"/>
    </source>
</evidence>